<feature type="domain" description="Acyl-CoA dehydrogenase/oxidase C-terminal" evidence="7">
    <location>
        <begin position="345"/>
        <end position="463"/>
    </location>
</feature>
<dbReference type="GO" id="GO:0033539">
    <property type="term" value="P:fatty acid beta-oxidation using acyl-CoA dehydrogenase"/>
    <property type="evidence" value="ECO:0007669"/>
    <property type="project" value="TreeGrafter"/>
</dbReference>
<dbReference type="InterPro" id="IPR050741">
    <property type="entry name" value="Acyl-CoA_dehydrogenase"/>
</dbReference>
<keyword evidence="11" id="KW-1185">Reference proteome</keyword>
<evidence type="ECO:0000259" key="9">
    <source>
        <dbReference type="Pfam" id="PF02771"/>
    </source>
</evidence>
<dbReference type="GeneID" id="69009170"/>
<dbReference type="Pfam" id="PF02770">
    <property type="entry name" value="Acyl-CoA_dh_M"/>
    <property type="match status" value="1"/>
</dbReference>
<dbReference type="InterPro" id="IPR006091">
    <property type="entry name" value="Acyl-CoA_Oxase/DH_mid-dom"/>
</dbReference>
<gene>
    <name evidence="10" type="ORF">GCG54_00002006</name>
</gene>
<dbReference type="GO" id="GO:0005737">
    <property type="term" value="C:cytoplasm"/>
    <property type="evidence" value="ECO:0007669"/>
    <property type="project" value="TreeGrafter"/>
</dbReference>
<keyword evidence="5 6" id="KW-0560">Oxidoreductase</keyword>
<dbReference type="InterPro" id="IPR009075">
    <property type="entry name" value="AcylCo_DH/oxidase_C"/>
</dbReference>
<dbReference type="Gene3D" id="1.10.540.10">
    <property type="entry name" value="Acyl-CoA dehydrogenase/oxidase, N-terminal domain"/>
    <property type="match status" value="1"/>
</dbReference>
<dbReference type="InterPro" id="IPR046373">
    <property type="entry name" value="Acyl-CoA_Oxase/DH_mid-dom_sf"/>
</dbReference>
<evidence type="ECO:0000313" key="11">
    <source>
        <dbReference type="Proteomes" id="UP000613401"/>
    </source>
</evidence>
<dbReference type="Gene3D" id="2.40.110.10">
    <property type="entry name" value="Butyryl-CoA Dehydrogenase, subunit A, domain 2"/>
    <property type="match status" value="1"/>
</dbReference>
<dbReference type="RefSeq" id="XP_045264388.1">
    <property type="nucleotide sequence ID" value="XM_045402106.1"/>
</dbReference>
<feature type="domain" description="Acyl-CoA dehydrogenase/oxidase C-terminal" evidence="7">
    <location>
        <begin position="284"/>
        <end position="339"/>
    </location>
</feature>
<dbReference type="InterPro" id="IPR013786">
    <property type="entry name" value="AcylCoA_DH/ox_N"/>
</dbReference>
<dbReference type="GO" id="GO:0003995">
    <property type="term" value="F:acyl-CoA dehydrogenase activity"/>
    <property type="evidence" value="ECO:0007669"/>
    <property type="project" value="TreeGrafter"/>
</dbReference>
<evidence type="ECO:0000256" key="4">
    <source>
        <dbReference type="ARBA" id="ARBA00022827"/>
    </source>
</evidence>
<name>A0A8H4CK13_COLGL</name>
<dbReference type="AlphaFoldDB" id="A0A8H4CK13"/>
<dbReference type="FunFam" id="2.40.110.10:FF:000002">
    <property type="entry name" value="Acyl-CoA dehydrogenase fadE12"/>
    <property type="match status" value="1"/>
</dbReference>
<dbReference type="Pfam" id="PF02771">
    <property type="entry name" value="Acyl-CoA_dh_N"/>
    <property type="match status" value="1"/>
</dbReference>
<dbReference type="InterPro" id="IPR037069">
    <property type="entry name" value="AcylCoA_DH/ox_N_sf"/>
</dbReference>
<dbReference type="PANTHER" id="PTHR48083:SF15">
    <property type="entry name" value="ACYL-COA DEHYDROGENASE APDG"/>
    <property type="match status" value="1"/>
</dbReference>
<dbReference type="Gene3D" id="1.20.140.10">
    <property type="entry name" value="Butyryl-CoA Dehydrogenase, subunit A, domain 3"/>
    <property type="match status" value="1"/>
</dbReference>
<dbReference type="Pfam" id="PF00441">
    <property type="entry name" value="Acyl-CoA_dh_1"/>
    <property type="match status" value="2"/>
</dbReference>
<proteinExistence type="inferred from homology"/>
<dbReference type="InterPro" id="IPR036250">
    <property type="entry name" value="AcylCo_DH-like_C"/>
</dbReference>
<reference evidence="10" key="2">
    <citation type="submission" date="2020-03" db="EMBL/GenBank/DDBJ databases">
        <authorList>
            <person name="Fu F.-F."/>
            <person name="Chen J."/>
        </authorList>
    </citation>
    <scope>NUCLEOTIDE SEQUENCE</scope>
    <source>
        <strain evidence="10">Lc1</strain>
    </source>
</reference>
<dbReference type="EMBL" id="WVTB01000045">
    <property type="protein sequence ID" value="KAF3805229.1"/>
    <property type="molecule type" value="Genomic_DNA"/>
</dbReference>
<comment type="similarity">
    <text evidence="2 6">Belongs to the acyl-CoA dehydrogenase family.</text>
</comment>
<evidence type="ECO:0000256" key="2">
    <source>
        <dbReference type="ARBA" id="ARBA00009347"/>
    </source>
</evidence>
<evidence type="ECO:0000259" key="7">
    <source>
        <dbReference type="Pfam" id="PF00441"/>
    </source>
</evidence>
<dbReference type="Proteomes" id="UP000613401">
    <property type="component" value="Unassembled WGS sequence"/>
</dbReference>
<keyword evidence="4 6" id="KW-0274">FAD</keyword>
<evidence type="ECO:0000256" key="6">
    <source>
        <dbReference type="RuleBase" id="RU362125"/>
    </source>
</evidence>
<accession>A0A8H4CK13</accession>
<evidence type="ECO:0000259" key="8">
    <source>
        <dbReference type="Pfam" id="PF02770"/>
    </source>
</evidence>
<dbReference type="GO" id="GO:0050660">
    <property type="term" value="F:flavin adenine dinucleotide binding"/>
    <property type="evidence" value="ECO:0007669"/>
    <property type="project" value="InterPro"/>
</dbReference>
<feature type="domain" description="Acyl-CoA oxidase/dehydrogenase middle" evidence="8">
    <location>
        <begin position="177"/>
        <end position="271"/>
    </location>
</feature>
<reference evidence="10" key="1">
    <citation type="journal article" date="2020" name="Phytopathology">
        <title>Genome sequence and comparative analysis of Colletotrichum gloeosporioides isolated from Liriodendron leaves.</title>
        <authorList>
            <person name="Fu F.F."/>
            <person name="Hao Z."/>
            <person name="Wang P."/>
            <person name="Lu Y."/>
            <person name="Xue L.J."/>
            <person name="Wei G."/>
            <person name="Tian Y."/>
            <person name="Baishi H."/>
            <person name="Xu H."/>
            <person name="Shi J."/>
            <person name="Cheng T."/>
            <person name="Wang G."/>
            <person name="Yi Y."/>
            <person name="Chen J."/>
        </authorList>
    </citation>
    <scope>NUCLEOTIDE SEQUENCE</scope>
    <source>
        <strain evidence="10">Lc1</strain>
    </source>
</reference>
<dbReference type="SUPFAM" id="SSF47203">
    <property type="entry name" value="Acyl-CoA dehydrogenase C-terminal domain-like"/>
    <property type="match status" value="1"/>
</dbReference>
<evidence type="ECO:0000256" key="3">
    <source>
        <dbReference type="ARBA" id="ARBA00022630"/>
    </source>
</evidence>
<feature type="domain" description="Acyl-CoA dehydrogenase/oxidase N-terminal" evidence="9">
    <location>
        <begin position="45"/>
        <end position="172"/>
    </location>
</feature>
<sequence>MITVGVTLLAVSSCHPRIRKQIMSRVPFADPPWLRGLPSPYFNNSHKRFQVACRKFIDEKLNKDALEWETSEEVPPNVFKTFADGNFLLPALPAPLPVEWLRKLGITHMPGQVPIEEWDYLHTMIYSDEMSRSGLAGPGGSITTGVAFGIPPLLHYGDSKLQERFLPDLLLGRKRTCIAITEPDAGSDVANITTAAELQGNEYIVNGTKKWITNGVMADYATLAVRTGGEGSGAKGISLLVVPLDHPGVSRRRLKVSGQIIAGTSFIELSDVRVPRENLIGRENEGMKYIMHNFNHERMFISVGVTRQARVALSSAFAYVLQREAFGKVSDHGTFRSSIFKERTDRPSGKPLIDQPVVRHRLAKCGALLESQSAWVESFAYQLSKMPKKTADEELGGLTSLCKANAGIVLDECARCAVLLFGGNGYTRTGKGEIAEKIYREVPGARIPGGSEDVLLDLAIRQLTKRFLAETEKEKMRSKL</sequence>
<comment type="cofactor">
    <cofactor evidence="1 6">
        <name>FAD</name>
        <dbReference type="ChEBI" id="CHEBI:57692"/>
    </cofactor>
</comment>
<dbReference type="InterPro" id="IPR009100">
    <property type="entry name" value="AcylCoA_DH/oxidase_NM_dom_sf"/>
</dbReference>
<protein>
    <submittedName>
        <fullName evidence="10">Acyl-CoA dehydrogenase apdG</fullName>
    </submittedName>
</protein>
<evidence type="ECO:0000256" key="5">
    <source>
        <dbReference type="ARBA" id="ARBA00023002"/>
    </source>
</evidence>
<organism evidence="10 11">
    <name type="scientific">Colletotrichum gloeosporioides</name>
    <name type="common">Anthracnose fungus</name>
    <name type="synonym">Glomerella cingulata</name>
    <dbReference type="NCBI Taxonomy" id="474922"/>
    <lineage>
        <taxon>Eukaryota</taxon>
        <taxon>Fungi</taxon>
        <taxon>Dikarya</taxon>
        <taxon>Ascomycota</taxon>
        <taxon>Pezizomycotina</taxon>
        <taxon>Sordariomycetes</taxon>
        <taxon>Hypocreomycetidae</taxon>
        <taxon>Glomerellales</taxon>
        <taxon>Glomerellaceae</taxon>
        <taxon>Colletotrichum</taxon>
        <taxon>Colletotrichum gloeosporioides species complex</taxon>
    </lineage>
</organism>
<evidence type="ECO:0000256" key="1">
    <source>
        <dbReference type="ARBA" id="ARBA00001974"/>
    </source>
</evidence>
<comment type="caution">
    <text evidence="10">The sequence shown here is derived from an EMBL/GenBank/DDBJ whole genome shotgun (WGS) entry which is preliminary data.</text>
</comment>
<dbReference type="SUPFAM" id="SSF56645">
    <property type="entry name" value="Acyl-CoA dehydrogenase NM domain-like"/>
    <property type="match status" value="1"/>
</dbReference>
<keyword evidence="3 6" id="KW-0285">Flavoprotein</keyword>
<dbReference type="PANTHER" id="PTHR48083">
    <property type="entry name" value="MEDIUM-CHAIN SPECIFIC ACYL-COA DEHYDROGENASE, MITOCHONDRIAL-RELATED"/>
    <property type="match status" value="1"/>
</dbReference>
<evidence type="ECO:0000313" key="10">
    <source>
        <dbReference type="EMBL" id="KAF3805229.1"/>
    </source>
</evidence>